<reference evidence="1" key="1">
    <citation type="journal article" date="2021" name="Proc. Natl. Acad. Sci. U.S.A.">
        <title>A Catalog of Tens of Thousands of Viruses from Human Metagenomes Reveals Hidden Associations with Chronic Diseases.</title>
        <authorList>
            <person name="Tisza M.J."/>
            <person name="Buck C.B."/>
        </authorList>
    </citation>
    <scope>NUCLEOTIDE SEQUENCE</scope>
    <source>
        <strain evidence="1">CtY8Y14</strain>
    </source>
</reference>
<protein>
    <submittedName>
        <fullName evidence="1">Lysozyme-like protein</fullName>
    </submittedName>
</protein>
<organism evidence="1">
    <name type="scientific">virus sp. ctY8Y14</name>
    <dbReference type="NCBI Taxonomy" id="2826806"/>
    <lineage>
        <taxon>Viruses</taxon>
    </lineage>
</organism>
<evidence type="ECO:0000313" key="1">
    <source>
        <dbReference type="EMBL" id="DAD81598.1"/>
    </source>
</evidence>
<sequence length="101" mass="11449">MNGIQLTDFAPAIRVRRDEQGKITSGLQVGNTLRQNQALILALNKGELKERPSVGCGIADMLMDHDPLYWRSVIREQLEMDRQRVNSIRITPKGIEIDATY</sequence>
<accession>A0A8S5MH97</accession>
<proteinExistence type="predicted"/>
<dbReference type="EMBL" id="BK014904">
    <property type="protein sequence ID" value="DAD81598.1"/>
    <property type="molecule type" value="Genomic_DNA"/>
</dbReference>
<name>A0A8S5MH97_9VIRU</name>